<dbReference type="Proteomes" id="UP000541154">
    <property type="component" value="Unassembled WGS sequence"/>
</dbReference>
<proteinExistence type="predicted"/>
<evidence type="ECO:0000313" key="2">
    <source>
        <dbReference type="EMBL" id="KAF5865398.1"/>
    </source>
</evidence>
<feature type="region of interest" description="Disordered" evidence="1">
    <location>
        <begin position="101"/>
        <end position="122"/>
    </location>
</feature>
<name>A0A8H6EB58_PETAA</name>
<keyword evidence="3" id="KW-1185">Reference proteome</keyword>
<reference evidence="2 3" key="1">
    <citation type="submission" date="2019-04" db="EMBL/GenBank/DDBJ databases">
        <title>Aspergillus burnettii sp. nov., novel species from soil in southeast Queensland.</title>
        <authorList>
            <person name="Gilchrist C.L.M."/>
            <person name="Pitt J.I."/>
            <person name="Lange L."/>
            <person name="Lacey H.J."/>
            <person name="Vuong D."/>
            <person name="Midgley D.J."/>
            <person name="Greenfield P."/>
            <person name="Bradbury M."/>
            <person name="Lacey E."/>
            <person name="Busk P.K."/>
            <person name="Pilgaard B."/>
            <person name="Chooi Y.H."/>
            <person name="Piggott A.M."/>
        </authorList>
    </citation>
    <scope>NUCLEOTIDE SEQUENCE [LARGE SCALE GENOMIC DNA]</scope>
    <source>
        <strain evidence="2 3">FRR 5400</strain>
    </source>
</reference>
<evidence type="ECO:0000313" key="3">
    <source>
        <dbReference type="Proteomes" id="UP000541154"/>
    </source>
</evidence>
<gene>
    <name evidence="2" type="ORF">ETB97_004215</name>
</gene>
<comment type="caution">
    <text evidence="2">The sequence shown here is derived from an EMBL/GenBank/DDBJ whole genome shotgun (WGS) entry which is preliminary data.</text>
</comment>
<accession>A0A8H6EB58</accession>
<dbReference type="Gene3D" id="3.40.50.1580">
    <property type="entry name" value="Nucleoside phosphorylase domain"/>
    <property type="match status" value="1"/>
</dbReference>
<dbReference type="AlphaFoldDB" id="A0A8H6EB58"/>
<dbReference type="GO" id="GO:0009116">
    <property type="term" value="P:nucleoside metabolic process"/>
    <property type="evidence" value="ECO:0007669"/>
    <property type="project" value="InterPro"/>
</dbReference>
<dbReference type="GO" id="GO:0003824">
    <property type="term" value="F:catalytic activity"/>
    <property type="evidence" value="ECO:0007669"/>
    <property type="project" value="InterPro"/>
</dbReference>
<dbReference type="InterPro" id="IPR035994">
    <property type="entry name" value="Nucleoside_phosphorylase_sf"/>
</dbReference>
<organism evidence="2 3">
    <name type="scientific">Petromyces alliaceus</name>
    <name type="common">Aspergillus alliaceus</name>
    <dbReference type="NCBI Taxonomy" id="209559"/>
    <lineage>
        <taxon>Eukaryota</taxon>
        <taxon>Fungi</taxon>
        <taxon>Dikarya</taxon>
        <taxon>Ascomycota</taxon>
        <taxon>Pezizomycotina</taxon>
        <taxon>Eurotiomycetes</taxon>
        <taxon>Eurotiomycetidae</taxon>
        <taxon>Eurotiales</taxon>
        <taxon>Aspergillaceae</taxon>
        <taxon>Aspergillus</taxon>
        <taxon>Aspergillus subgen. Circumdati</taxon>
    </lineage>
</organism>
<sequence>MASNMYFSFGSIRHLLMVGIGGGVPSKSEDIWLGDMVVGVPTPRIRRRCTIRLRQNHPGGAIRANGDIEQVINGPPNGGELFTSGILLQRQPNIDHHVGDVSETPTNDTAPPIPRPAQGIPF</sequence>
<protein>
    <submittedName>
        <fullName evidence="2">Uncharacterized protein</fullName>
    </submittedName>
</protein>
<dbReference type="EMBL" id="SPNV01000020">
    <property type="protein sequence ID" value="KAF5865398.1"/>
    <property type="molecule type" value="Genomic_DNA"/>
</dbReference>
<evidence type="ECO:0000256" key="1">
    <source>
        <dbReference type="SAM" id="MobiDB-lite"/>
    </source>
</evidence>